<reference evidence="3" key="3">
    <citation type="submission" date="2016-02" db="EMBL/GenBank/DDBJ databases">
        <title>Draft genome of pathogenic Streptomyces sp. in Japan.</title>
        <authorList>
            <person name="Tomihama T."/>
            <person name="Ikenaga M."/>
            <person name="Sakai M."/>
            <person name="Okubo T."/>
            <person name="Ikeda S."/>
        </authorList>
    </citation>
    <scope>NUCLEOTIDE SEQUENCE [LARGE SCALE GENOMIC DNA]</scope>
    <source>
        <strain evidence="3">S58</strain>
    </source>
</reference>
<dbReference type="Proteomes" id="UP000067448">
    <property type="component" value="Unassembled WGS sequence"/>
</dbReference>
<sequence length="694" mass="75518">MDDHGVQVRAWMDTGTKIGEHLMDPSSGAGETVLPRPVEALPLPALAAAGRKLADKLIEHFAMGEPAALALAQAVVDPSAARRAAESPERLRVPGGVILAIRADVWARYIIPDPRNPRIGPSRRHPASNLIGTGESTRFRPLAEPIAASGSRPELVQRLANQEHLAWAAQLSKEYVLDHNDWRESLRHQGVMTEVWLAATAFQHEDSTPGVTVPVTVEGSSRVTCAHDLLDLRSADVPYLRDTAKLRSHIRKLNEAIKTAGDPAQVDPEVAVTVRCERLPALLLVGFEPHDGTTADFGVAVKSLVALRHVDSPKPWGEAAENEALADAVVDEIERRKLITPAKADWLRGALTPEQAKAAGFNDDPSVRAAAIVRLFAERDQPIHAAVRVAITGQSTRKNITTKLLLDVASSLVMRSVSEEDSRRRERMRKYLKSAFPGELAKDWEATFRGTEELARAALAEVAKGEPGAATRELAARSAYPLVINGQLTGDRGTNNNDQPDRRHPGEVIDRMRSTQHGVHQLKQTLLDSSAGRRTRKVDETGRVTQNDDGRDILVTDADLRRTFPPAGEGPSPTPAPRNAAEILGNALHDLATSIQAVEGAVKVVEAVRADDGTRAIDSLGADRADCEAWRHVLQDVLFKLPVWQQRSVQRHGIIAEDPYGLDADPDDEEGEESDDEFDGQSTDEDTPPQDEVA</sequence>
<feature type="region of interest" description="Disordered" evidence="1">
    <location>
        <begin position="486"/>
        <end position="506"/>
    </location>
</feature>
<organism evidence="2 3">
    <name type="scientific">Streptomyces scabiei</name>
    <dbReference type="NCBI Taxonomy" id="1930"/>
    <lineage>
        <taxon>Bacteria</taxon>
        <taxon>Bacillati</taxon>
        <taxon>Actinomycetota</taxon>
        <taxon>Actinomycetes</taxon>
        <taxon>Kitasatosporales</taxon>
        <taxon>Streptomycetaceae</taxon>
        <taxon>Streptomyces</taxon>
    </lineage>
</organism>
<accession>A0A100JR06</accession>
<feature type="compositionally biased region" description="Polar residues" evidence="1">
    <location>
        <begin position="486"/>
        <end position="498"/>
    </location>
</feature>
<reference evidence="3" key="1">
    <citation type="submission" date="2015-11" db="EMBL/GenBank/DDBJ databases">
        <authorList>
            <consortium name="Cross-ministerial Strategic Innovation Promotion Program (SIP) consortium"/>
            <person name="Tomihama T."/>
            <person name="Ikenaga M."/>
            <person name="Sakai M."/>
            <person name="Okubo T."/>
            <person name="Ikeda S."/>
        </authorList>
    </citation>
    <scope>NUCLEOTIDE SEQUENCE [LARGE SCALE GENOMIC DNA]</scope>
    <source>
        <strain evidence="3">S58</strain>
    </source>
</reference>
<evidence type="ECO:0000256" key="1">
    <source>
        <dbReference type="SAM" id="MobiDB-lite"/>
    </source>
</evidence>
<gene>
    <name evidence="2" type="ORF">SsS58_04409</name>
</gene>
<reference evidence="2 3" key="2">
    <citation type="journal article" date="2016" name="Genome Announc.">
        <title>Draft Genome Sequences of Streptomyces scabiei S58, Streptomyces turgidiscabies T45, and Streptomyces acidiscabies a10, the Pathogens of Potato Common Scab, Isolated in Japan.</title>
        <authorList>
            <person name="Tomihama T."/>
            <person name="Nishi Y."/>
            <person name="Sakai M."/>
            <person name="Ikenaga M."/>
            <person name="Okubo T."/>
            <person name="Ikeda S."/>
        </authorList>
    </citation>
    <scope>NUCLEOTIDE SEQUENCE [LARGE SCALE GENOMIC DNA]</scope>
    <source>
        <strain evidence="2 3">S58</strain>
    </source>
</reference>
<name>A0A100JR06_STRSC</name>
<dbReference type="EMBL" id="BCMM01000021">
    <property type="protein sequence ID" value="GAQ64021.1"/>
    <property type="molecule type" value="Genomic_DNA"/>
</dbReference>
<feature type="compositionally biased region" description="Acidic residues" evidence="1">
    <location>
        <begin position="664"/>
        <end position="694"/>
    </location>
</feature>
<evidence type="ECO:0000313" key="2">
    <source>
        <dbReference type="EMBL" id="GAQ64021.1"/>
    </source>
</evidence>
<proteinExistence type="predicted"/>
<evidence type="ECO:0000313" key="3">
    <source>
        <dbReference type="Proteomes" id="UP000067448"/>
    </source>
</evidence>
<dbReference type="AlphaFoldDB" id="A0A100JR06"/>
<comment type="caution">
    <text evidence="2">The sequence shown here is derived from an EMBL/GenBank/DDBJ whole genome shotgun (WGS) entry which is preliminary data.</text>
</comment>
<feature type="region of interest" description="Disordered" evidence="1">
    <location>
        <begin position="655"/>
        <end position="694"/>
    </location>
</feature>
<protein>
    <submittedName>
        <fullName evidence="2">Uncharacterized protein</fullName>
    </submittedName>
</protein>